<organism evidence="1 2">
    <name type="scientific">Helianthus annuus</name>
    <name type="common">Common sunflower</name>
    <dbReference type="NCBI Taxonomy" id="4232"/>
    <lineage>
        <taxon>Eukaryota</taxon>
        <taxon>Viridiplantae</taxon>
        <taxon>Streptophyta</taxon>
        <taxon>Embryophyta</taxon>
        <taxon>Tracheophyta</taxon>
        <taxon>Spermatophyta</taxon>
        <taxon>Magnoliopsida</taxon>
        <taxon>eudicotyledons</taxon>
        <taxon>Gunneridae</taxon>
        <taxon>Pentapetalae</taxon>
        <taxon>asterids</taxon>
        <taxon>campanulids</taxon>
        <taxon>Asterales</taxon>
        <taxon>Asteraceae</taxon>
        <taxon>Asteroideae</taxon>
        <taxon>Heliantheae alliance</taxon>
        <taxon>Heliantheae</taxon>
        <taxon>Helianthus</taxon>
    </lineage>
</organism>
<dbReference type="Proteomes" id="UP000215914">
    <property type="component" value="Unassembled WGS sequence"/>
</dbReference>
<proteinExistence type="predicted"/>
<keyword evidence="2" id="KW-1185">Reference proteome</keyword>
<accession>A0A9K3N2G0</accession>
<comment type="caution">
    <text evidence="1">The sequence shown here is derived from an EMBL/GenBank/DDBJ whole genome shotgun (WGS) entry which is preliminary data.</text>
</comment>
<evidence type="ECO:0000313" key="2">
    <source>
        <dbReference type="Proteomes" id="UP000215914"/>
    </source>
</evidence>
<evidence type="ECO:0000313" key="1">
    <source>
        <dbReference type="EMBL" id="KAF5784013.1"/>
    </source>
</evidence>
<sequence length="66" mass="7907">MRLRFKNSPLLTSFHYTNYFNLKSNKSYRIYYSLNTHTYIHITNTHINLPKSMADLASINDMQVTY</sequence>
<gene>
    <name evidence="1" type="ORF">HanXRQr2_Chr11g0514641</name>
</gene>
<reference evidence="1" key="2">
    <citation type="submission" date="2020-06" db="EMBL/GenBank/DDBJ databases">
        <title>Helianthus annuus Genome sequencing and assembly Release 2.</title>
        <authorList>
            <person name="Gouzy J."/>
            <person name="Langlade N."/>
            <person name="Munos S."/>
        </authorList>
    </citation>
    <scope>NUCLEOTIDE SEQUENCE</scope>
    <source>
        <tissue evidence="1">Leaves</tissue>
    </source>
</reference>
<dbReference type="EMBL" id="MNCJ02000326">
    <property type="protein sequence ID" value="KAF5784013.1"/>
    <property type="molecule type" value="Genomic_DNA"/>
</dbReference>
<name>A0A9K3N2G0_HELAN</name>
<reference evidence="1" key="1">
    <citation type="journal article" date="2017" name="Nature">
        <title>The sunflower genome provides insights into oil metabolism, flowering and Asterid evolution.</title>
        <authorList>
            <person name="Badouin H."/>
            <person name="Gouzy J."/>
            <person name="Grassa C.J."/>
            <person name="Murat F."/>
            <person name="Staton S.E."/>
            <person name="Cottret L."/>
            <person name="Lelandais-Briere C."/>
            <person name="Owens G.L."/>
            <person name="Carrere S."/>
            <person name="Mayjonade B."/>
            <person name="Legrand L."/>
            <person name="Gill N."/>
            <person name="Kane N.C."/>
            <person name="Bowers J.E."/>
            <person name="Hubner S."/>
            <person name="Bellec A."/>
            <person name="Berard A."/>
            <person name="Berges H."/>
            <person name="Blanchet N."/>
            <person name="Boniface M.C."/>
            <person name="Brunel D."/>
            <person name="Catrice O."/>
            <person name="Chaidir N."/>
            <person name="Claudel C."/>
            <person name="Donnadieu C."/>
            <person name="Faraut T."/>
            <person name="Fievet G."/>
            <person name="Helmstetter N."/>
            <person name="King M."/>
            <person name="Knapp S.J."/>
            <person name="Lai Z."/>
            <person name="Le Paslier M.C."/>
            <person name="Lippi Y."/>
            <person name="Lorenzon L."/>
            <person name="Mandel J.R."/>
            <person name="Marage G."/>
            <person name="Marchand G."/>
            <person name="Marquand E."/>
            <person name="Bret-Mestries E."/>
            <person name="Morien E."/>
            <person name="Nambeesan S."/>
            <person name="Nguyen T."/>
            <person name="Pegot-Espagnet P."/>
            <person name="Pouilly N."/>
            <person name="Raftis F."/>
            <person name="Sallet E."/>
            <person name="Schiex T."/>
            <person name="Thomas J."/>
            <person name="Vandecasteele C."/>
            <person name="Vares D."/>
            <person name="Vear F."/>
            <person name="Vautrin S."/>
            <person name="Crespi M."/>
            <person name="Mangin B."/>
            <person name="Burke J.M."/>
            <person name="Salse J."/>
            <person name="Munos S."/>
            <person name="Vincourt P."/>
            <person name="Rieseberg L.H."/>
            <person name="Langlade N.B."/>
        </authorList>
    </citation>
    <scope>NUCLEOTIDE SEQUENCE</scope>
    <source>
        <tissue evidence="1">Leaves</tissue>
    </source>
</reference>
<dbReference type="Gramene" id="mRNA:HanXRQr2_Chr11g0514641">
    <property type="protein sequence ID" value="CDS:HanXRQr2_Chr11g0514641.1"/>
    <property type="gene ID" value="HanXRQr2_Chr11g0514641"/>
</dbReference>
<protein>
    <submittedName>
        <fullName evidence="1">Uncharacterized protein</fullName>
    </submittedName>
</protein>
<dbReference type="AlphaFoldDB" id="A0A9K3N2G0"/>